<dbReference type="SUPFAM" id="SSF74653">
    <property type="entry name" value="TolA/TonB C-terminal domain"/>
    <property type="match status" value="1"/>
</dbReference>
<keyword evidence="5" id="KW-0997">Cell inner membrane</keyword>
<dbReference type="EMBL" id="CP013020">
    <property type="protein sequence ID" value="ALK86531.1"/>
    <property type="molecule type" value="Genomic_DNA"/>
</dbReference>
<reference evidence="14" key="6">
    <citation type="submission" date="2022-01" db="EMBL/GenBank/DDBJ databases">
        <authorList>
            <person name="Mingchao X."/>
        </authorList>
    </citation>
    <scope>NUCLEOTIDE SEQUENCE</scope>
    <source>
        <strain evidence="14">Bv4372</strain>
    </source>
</reference>
<dbReference type="Proteomes" id="UP001201179">
    <property type="component" value="Unassembled WGS sequence"/>
</dbReference>
<dbReference type="InterPro" id="IPR006260">
    <property type="entry name" value="TonB/TolA_C"/>
</dbReference>
<keyword evidence="7" id="KW-0653">Protein transport</keyword>
<evidence type="ECO:0000256" key="8">
    <source>
        <dbReference type="ARBA" id="ARBA00022989"/>
    </source>
</evidence>
<dbReference type="PANTHER" id="PTHR33446:SF2">
    <property type="entry name" value="PROTEIN TONB"/>
    <property type="match status" value="1"/>
</dbReference>
<feature type="transmembrane region" description="Helical" evidence="10">
    <location>
        <begin position="107"/>
        <end position="132"/>
    </location>
</feature>
<evidence type="ECO:0000256" key="6">
    <source>
        <dbReference type="ARBA" id="ARBA00022692"/>
    </source>
</evidence>
<evidence type="ECO:0000256" key="7">
    <source>
        <dbReference type="ARBA" id="ARBA00022927"/>
    </source>
</evidence>
<keyword evidence="12" id="KW-0675">Receptor</keyword>
<protein>
    <submittedName>
        <fullName evidence="17">Gram-negative bacterial TonB-like protein C-terminal</fullName>
    </submittedName>
    <submittedName>
        <fullName evidence="14">M56 family metallopeptidase</fullName>
    </submittedName>
    <submittedName>
        <fullName evidence="12">Regulatory sensor-transducer, BlaR1/MecR1 family/ TonB-dependent receptor</fullName>
    </submittedName>
    <submittedName>
        <fullName evidence="13">TonB family protein</fullName>
    </submittedName>
</protein>
<evidence type="ECO:0000313" key="21">
    <source>
        <dbReference type="Proteomes" id="UP000408523"/>
    </source>
</evidence>
<evidence type="ECO:0000313" key="13">
    <source>
        <dbReference type="EMBL" id="MBU9137765.1"/>
    </source>
</evidence>
<dbReference type="PATRIC" id="fig|821.40.peg.4764"/>
<evidence type="ECO:0000313" key="20">
    <source>
        <dbReference type="Proteomes" id="UP000286392"/>
    </source>
</evidence>
<keyword evidence="4" id="KW-1003">Cell membrane</keyword>
<name>A0A0P0M5Q3_PHOVU</name>
<gene>
    <name evidence="12" type="ORF">BvMPK_3979</name>
    <name evidence="16" type="ORF">DW043_02630</name>
    <name evidence="15" type="ORF">DW193_10135</name>
    <name evidence="17" type="ORF">EH214_02215</name>
    <name evidence="13" type="ORF">KTG10_03190</name>
    <name evidence="14" type="ORF">L4X52_02025</name>
</gene>
<dbReference type="Gene3D" id="3.30.1150.10">
    <property type="match status" value="1"/>
</dbReference>
<dbReference type="EMBL" id="JAKKWZ010000002">
    <property type="protein sequence ID" value="MCG0338774.1"/>
    <property type="molecule type" value="Genomic_DNA"/>
</dbReference>
<evidence type="ECO:0000256" key="3">
    <source>
        <dbReference type="ARBA" id="ARBA00022448"/>
    </source>
</evidence>
<dbReference type="Pfam" id="PF03544">
    <property type="entry name" value="TonB_C"/>
    <property type="match status" value="1"/>
</dbReference>
<evidence type="ECO:0000313" key="14">
    <source>
        <dbReference type="EMBL" id="MCG0338774.1"/>
    </source>
</evidence>
<dbReference type="InterPro" id="IPR008756">
    <property type="entry name" value="Peptidase_M56"/>
</dbReference>
<evidence type="ECO:0000313" key="12">
    <source>
        <dbReference type="EMBL" id="ALK86531.1"/>
    </source>
</evidence>
<sequence length="616" mass="69620">MITTAPELIYMLKVNIGIALFYAFYKLFCCRDTFFQWRRIALLSFLALSFLYPLMDMQAWVKEQPAINELADYYALMMLTETNTSTATVVTAPVAIPTPDLLDIIKFVYWIGILLLSARFMIQLSSIFRLVLKSKNINVDQISIRSLSEPANPFSFWQWIFIYLPGLKEDEKQEILTHEQTHVRQWHSIDVIISEIVNIICWMNPFAWLLKTEIRLNLEYLADHKVMESGTNKKAYQYHLLGLANQNRQTGLYNNFNLSHLKNRIKMMNKKRTRTTGHIKYALFAPLTAALLLVSNIETVARTAERLIYSTEESTPRPEREEVASFVNTTVQGLVTFTITVTNSEGKPQPNITLQIKPGNEVKTFKTNAEGKATIEVDMTTPKYVSLDVSSPKSSKHQSLLLSANKPNVTAIFDTDDDIAAYIKAGKQIRIKLQISNNDNQQLAGVELISSSTNAKATTNAHGEAQLTVGVGETIAINHKGYQEGKFTVKELCPIKDMENPELVRLLLVGEDPVYQIADNMPEFPRGMTACLQYLARNIKYPVIAQKEGAQGKVIVQMVIEKDGSVDHVSIVRSITPELDAEAARVVKSMPKWKPATVKDKAVRCRYTVPVTFKLQ</sequence>
<dbReference type="GO" id="GO:0015031">
    <property type="term" value="P:protein transport"/>
    <property type="evidence" value="ECO:0007669"/>
    <property type="project" value="UniProtKB-KW"/>
</dbReference>
<accession>A0A0P0M5Q3</accession>
<dbReference type="InterPro" id="IPR051045">
    <property type="entry name" value="TonB-dependent_transducer"/>
</dbReference>
<keyword evidence="6 10" id="KW-0812">Transmembrane</keyword>
<keyword evidence="8 10" id="KW-1133">Transmembrane helix</keyword>
<dbReference type="GO" id="GO:0098797">
    <property type="term" value="C:plasma membrane protein complex"/>
    <property type="evidence" value="ECO:0007669"/>
    <property type="project" value="TreeGrafter"/>
</dbReference>
<dbReference type="PANTHER" id="PTHR33446">
    <property type="entry name" value="PROTEIN TONB-RELATED"/>
    <property type="match status" value="1"/>
</dbReference>
<dbReference type="Proteomes" id="UP000286392">
    <property type="component" value="Unassembled WGS sequence"/>
</dbReference>
<comment type="similarity">
    <text evidence="2">Belongs to the TonB family.</text>
</comment>
<evidence type="ECO:0000313" key="18">
    <source>
        <dbReference type="Proteomes" id="UP000061587"/>
    </source>
</evidence>
<feature type="transmembrane region" description="Helical" evidence="10">
    <location>
        <begin position="6"/>
        <end position="25"/>
    </location>
</feature>
<evidence type="ECO:0000313" key="19">
    <source>
        <dbReference type="Proteomes" id="UP000283713"/>
    </source>
</evidence>
<dbReference type="EMBL" id="RWHZ01000026">
    <property type="protein sequence ID" value="TSE48574.1"/>
    <property type="molecule type" value="Genomic_DNA"/>
</dbReference>
<dbReference type="Pfam" id="PF05569">
    <property type="entry name" value="Peptidase_M56"/>
    <property type="match status" value="1"/>
</dbReference>
<dbReference type="Proteomes" id="UP000408523">
    <property type="component" value="Unassembled WGS sequence"/>
</dbReference>
<dbReference type="EMBL" id="QROB01000002">
    <property type="protein sequence ID" value="RHK90582.1"/>
    <property type="molecule type" value="Genomic_DNA"/>
</dbReference>
<reference evidence="17 21" key="4">
    <citation type="journal article" date="2019" name="Nat. Commun.">
        <title>Gram positive-like bacteriocins with broad spectrum anti-Bacteroidales activity encoded on mobile elements of the human gut microbiota.</title>
        <authorList>
            <person name="Bechon N."/>
            <person name="Coyne M.J.Jr."/>
            <person name="Laclare-Mceneany V."/>
            <person name="Chatzidaki-Livanis M."/>
            <person name="Ghigo J.-M."/>
            <person name="Comstock L.E."/>
        </authorList>
    </citation>
    <scope>NUCLEOTIDE SEQUENCE [LARGE SCALE GENOMIC DNA]</scope>
    <source>
        <strain evidence="17 21">CL01T12C17</strain>
    </source>
</reference>
<dbReference type="AlphaFoldDB" id="A0A0P0M5Q3"/>
<dbReference type="NCBIfam" id="TIGR01352">
    <property type="entry name" value="tonB_Cterm"/>
    <property type="match status" value="1"/>
</dbReference>
<evidence type="ECO:0000256" key="5">
    <source>
        <dbReference type="ARBA" id="ARBA00022519"/>
    </source>
</evidence>
<evidence type="ECO:0000313" key="15">
    <source>
        <dbReference type="EMBL" id="RHH78930.1"/>
    </source>
</evidence>
<evidence type="ECO:0000313" key="17">
    <source>
        <dbReference type="EMBL" id="TSE48574.1"/>
    </source>
</evidence>
<keyword evidence="3" id="KW-0813">Transport</keyword>
<feature type="transmembrane region" description="Helical" evidence="10">
    <location>
        <begin position="37"/>
        <end position="55"/>
    </location>
</feature>
<comment type="subcellular location">
    <subcellularLocation>
        <location evidence="1">Cell inner membrane</location>
        <topology evidence="1">Single-pass membrane protein</topology>
        <orientation evidence="1">Periplasmic side</orientation>
    </subcellularLocation>
</comment>
<dbReference type="CDD" id="cd07341">
    <property type="entry name" value="M56_BlaR1_MecR1_like"/>
    <property type="match status" value="1"/>
</dbReference>
<dbReference type="EMBL" id="JAHPYS010000004">
    <property type="protein sequence ID" value="MBU9137765.1"/>
    <property type="molecule type" value="Genomic_DNA"/>
</dbReference>
<feature type="transmembrane region" description="Helical" evidence="10">
    <location>
        <begin position="278"/>
        <end position="297"/>
    </location>
</feature>
<evidence type="ECO:0000313" key="16">
    <source>
        <dbReference type="EMBL" id="RHK90582.1"/>
    </source>
</evidence>
<evidence type="ECO:0000256" key="4">
    <source>
        <dbReference type="ARBA" id="ARBA00022475"/>
    </source>
</evidence>
<evidence type="ECO:0000256" key="9">
    <source>
        <dbReference type="ARBA" id="ARBA00023136"/>
    </source>
</evidence>
<evidence type="ECO:0000259" key="11">
    <source>
        <dbReference type="PROSITE" id="PS52015"/>
    </source>
</evidence>
<dbReference type="PROSITE" id="PS52015">
    <property type="entry name" value="TONB_CTD"/>
    <property type="match status" value="1"/>
</dbReference>
<organism evidence="12 18">
    <name type="scientific">Phocaeicola vulgatus</name>
    <name type="common">Bacteroides vulgatus</name>
    <dbReference type="NCBI Taxonomy" id="821"/>
    <lineage>
        <taxon>Bacteria</taxon>
        <taxon>Pseudomonadati</taxon>
        <taxon>Bacteroidota</taxon>
        <taxon>Bacteroidia</taxon>
        <taxon>Bacteroidales</taxon>
        <taxon>Bacteroidaceae</taxon>
        <taxon>Phocaeicola</taxon>
    </lineage>
</organism>
<dbReference type="EMBL" id="QRKA01000013">
    <property type="protein sequence ID" value="RHH78930.1"/>
    <property type="molecule type" value="Genomic_DNA"/>
</dbReference>
<evidence type="ECO:0000256" key="1">
    <source>
        <dbReference type="ARBA" id="ARBA00004383"/>
    </source>
</evidence>
<proteinExistence type="inferred from homology"/>
<reference evidence="18" key="1">
    <citation type="submission" date="2015-10" db="EMBL/GenBank/DDBJ databases">
        <title>Extensive mobilome-driven genome diversification in gut-associated Bacteroides vulgatus mpk.</title>
        <authorList>
            <person name="Beier S."/>
            <person name="Lange A."/>
            <person name="Huson D.H."/>
            <person name="Frick J.-S."/>
            <person name="Autenrieth I.B."/>
        </authorList>
    </citation>
    <scope>NUCLEOTIDE SEQUENCE [LARGE SCALE GENOMIC DNA]</scope>
    <source>
        <strain evidence="18">mpk</strain>
    </source>
</reference>
<dbReference type="GO" id="GO:0055085">
    <property type="term" value="P:transmembrane transport"/>
    <property type="evidence" value="ECO:0007669"/>
    <property type="project" value="InterPro"/>
</dbReference>
<dbReference type="GO" id="GO:0031992">
    <property type="term" value="F:energy transducer activity"/>
    <property type="evidence" value="ECO:0007669"/>
    <property type="project" value="TreeGrafter"/>
</dbReference>
<reference evidence="12 18" key="2">
    <citation type="journal article" date="2016" name="Genome Biol. Evol.">
        <title>Extensive mobilome-driven genome diversification in mouse gut-associated Bacteroides vulgatus mpk.</title>
        <authorList>
            <person name="Lange A."/>
            <person name="Beier S."/>
            <person name="Steimle A."/>
            <person name="Autenrieth I.B."/>
            <person name="Huson D.H."/>
            <person name="Frick J.S."/>
        </authorList>
    </citation>
    <scope>NUCLEOTIDE SEQUENCE [LARGE SCALE GENOMIC DNA]</scope>
    <source>
        <strain evidence="18">mpk</strain>
        <strain evidence="12">Mpk</strain>
    </source>
</reference>
<dbReference type="Proteomes" id="UP000061587">
    <property type="component" value="Chromosome"/>
</dbReference>
<dbReference type="RefSeq" id="WP_057099435.1">
    <property type="nucleotide sequence ID" value="NZ_CAXSSN010000043.1"/>
</dbReference>
<reference evidence="19 20" key="3">
    <citation type="submission" date="2018-08" db="EMBL/GenBank/DDBJ databases">
        <title>A genome reference for cultivated species of the human gut microbiota.</title>
        <authorList>
            <person name="Zou Y."/>
            <person name="Xue W."/>
            <person name="Luo G."/>
        </authorList>
    </citation>
    <scope>NUCLEOTIDE SEQUENCE [LARGE SCALE GENOMIC DNA]</scope>
    <source>
        <strain evidence="16 20">AF39-8AT</strain>
        <strain evidence="15 19">AM16-6</strain>
    </source>
</reference>
<dbReference type="Proteomes" id="UP000283713">
    <property type="component" value="Unassembled WGS sequence"/>
</dbReference>
<evidence type="ECO:0000256" key="2">
    <source>
        <dbReference type="ARBA" id="ARBA00006555"/>
    </source>
</evidence>
<dbReference type="Proteomes" id="UP000736888">
    <property type="component" value="Unassembled WGS sequence"/>
</dbReference>
<dbReference type="FunFam" id="3.30.1150.10:FF:000002">
    <property type="entry name" value="Energy transducer TonB"/>
    <property type="match status" value="1"/>
</dbReference>
<keyword evidence="9 10" id="KW-0472">Membrane</keyword>
<feature type="domain" description="TonB C-terminal" evidence="11">
    <location>
        <begin position="526"/>
        <end position="616"/>
    </location>
</feature>
<dbReference type="InterPro" id="IPR037682">
    <property type="entry name" value="TonB_C"/>
</dbReference>
<reference evidence="13" key="5">
    <citation type="submission" date="2021-06" db="EMBL/GenBank/DDBJ databases">
        <title>Collection of gut derived symbiotic bacterial strains cultured from healthy donors.</title>
        <authorList>
            <person name="Lin H."/>
            <person name="Littmann E."/>
            <person name="Pamer E.G."/>
        </authorList>
    </citation>
    <scope>NUCLEOTIDE SEQUENCE</scope>
    <source>
        <strain evidence="13">MSK.6.33</strain>
    </source>
</reference>
<evidence type="ECO:0000256" key="10">
    <source>
        <dbReference type="SAM" id="Phobius"/>
    </source>
</evidence>